<dbReference type="RefSeq" id="WP_059147458.1">
    <property type="nucleotide sequence ID" value="NZ_LLZJ01000388.1"/>
</dbReference>
<accession>A0A0X3VRD1</accession>
<dbReference type="PANTHER" id="PTHR30146">
    <property type="entry name" value="LACI-RELATED TRANSCRIPTIONAL REPRESSOR"/>
    <property type="match status" value="1"/>
</dbReference>
<evidence type="ECO:0000313" key="6">
    <source>
        <dbReference type="EMBL" id="KUL47249.1"/>
    </source>
</evidence>
<keyword evidence="4" id="KW-0804">Transcription</keyword>
<dbReference type="GO" id="GO:0000976">
    <property type="term" value="F:transcription cis-regulatory region binding"/>
    <property type="evidence" value="ECO:0007669"/>
    <property type="project" value="TreeGrafter"/>
</dbReference>
<evidence type="ECO:0000256" key="1">
    <source>
        <dbReference type="ARBA" id="ARBA00022491"/>
    </source>
</evidence>
<sequence length="373" mass="40448">MLTTVMKPVTGRRSLPTWSEPVRSYAPSRGPAGQFTYSLGMVTSVDLARHLGLSQATVSRALRGHPSVTEKTRQRVVEAAQALGYRPDLAARMLVTRRAKALGIVVADFRSPLYPPAIAAMQERSAARGYRMALIRDPEEAQDVDAVDVLNETIVDGLIFMSATDDSPTVARVAARETPMVLLSRGVSGLRADMVMSDDRAGGELVADHLVGLGHRRIALVSVRRTVSNGRDREDGMRDALRARGLDLPEECVRRGSISHASGMEMARSLLAMEPRPTAVFCSTDSFAFAVLDAASQLGIRVPEELSVVGFDDSEPARWSMINLTTVHQPFTEMAAKAVDVLIDRLDDRADSKVSQTVFPVRLVERGTTAAPA</sequence>
<evidence type="ECO:0000313" key="7">
    <source>
        <dbReference type="Proteomes" id="UP000053413"/>
    </source>
</evidence>
<feature type="domain" description="HTH lacI-type" evidence="5">
    <location>
        <begin position="42"/>
        <end position="96"/>
    </location>
</feature>
<organism evidence="6 7">
    <name type="scientific">Streptomyces violaceusniger</name>
    <dbReference type="NCBI Taxonomy" id="68280"/>
    <lineage>
        <taxon>Bacteria</taxon>
        <taxon>Bacillati</taxon>
        <taxon>Actinomycetota</taxon>
        <taxon>Actinomycetes</taxon>
        <taxon>Kitasatosporales</taxon>
        <taxon>Streptomycetaceae</taxon>
        <taxon>Streptomyces</taxon>
        <taxon>Streptomyces violaceusniger group</taxon>
    </lineage>
</organism>
<dbReference type="Proteomes" id="UP000053413">
    <property type="component" value="Unassembled WGS sequence"/>
</dbReference>
<reference evidence="7" key="1">
    <citation type="submission" date="2015-10" db="EMBL/GenBank/DDBJ databases">
        <authorList>
            <person name="Ju K.-S."/>
            <person name="Doroghazi J.R."/>
            <person name="Metcalf W.W."/>
        </authorList>
    </citation>
    <scope>NUCLEOTIDE SEQUENCE [LARGE SCALE GENOMIC DNA]</scope>
    <source>
        <strain evidence="7">NRRL F-8817</strain>
    </source>
</reference>
<dbReference type="Gene3D" id="1.10.260.40">
    <property type="entry name" value="lambda repressor-like DNA-binding domains"/>
    <property type="match status" value="1"/>
</dbReference>
<gene>
    <name evidence="6" type="ORF">ADL28_33040</name>
</gene>
<dbReference type="Gene3D" id="3.40.50.2300">
    <property type="match status" value="2"/>
</dbReference>
<dbReference type="InterPro" id="IPR028082">
    <property type="entry name" value="Peripla_BP_I"/>
</dbReference>
<dbReference type="CDD" id="cd06267">
    <property type="entry name" value="PBP1_LacI_sugar_binding-like"/>
    <property type="match status" value="1"/>
</dbReference>
<proteinExistence type="predicted"/>
<dbReference type="AlphaFoldDB" id="A0A0X3VRD1"/>
<dbReference type="SMART" id="SM00354">
    <property type="entry name" value="HTH_LACI"/>
    <property type="match status" value="1"/>
</dbReference>
<name>A0A0X3VRD1_STRVO</name>
<keyword evidence="1" id="KW-0678">Repressor</keyword>
<dbReference type="InterPro" id="IPR046335">
    <property type="entry name" value="LacI/GalR-like_sensor"/>
</dbReference>
<dbReference type="Pfam" id="PF13377">
    <property type="entry name" value="Peripla_BP_3"/>
    <property type="match status" value="1"/>
</dbReference>
<protein>
    <recommendedName>
        <fullName evidence="5">HTH lacI-type domain-containing protein</fullName>
    </recommendedName>
</protein>
<dbReference type="PANTHER" id="PTHR30146:SF148">
    <property type="entry name" value="HTH-TYPE TRANSCRIPTIONAL REPRESSOR PURR-RELATED"/>
    <property type="match status" value="1"/>
</dbReference>
<dbReference type="EMBL" id="LLZJ01000388">
    <property type="protein sequence ID" value="KUL47249.1"/>
    <property type="molecule type" value="Genomic_DNA"/>
</dbReference>
<evidence type="ECO:0000259" key="5">
    <source>
        <dbReference type="PROSITE" id="PS50932"/>
    </source>
</evidence>
<dbReference type="SUPFAM" id="SSF53822">
    <property type="entry name" value="Periplasmic binding protein-like I"/>
    <property type="match status" value="1"/>
</dbReference>
<dbReference type="Pfam" id="PF00356">
    <property type="entry name" value="LacI"/>
    <property type="match status" value="1"/>
</dbReference>
<keyword evidence="2" id="KW-0805">Transcription regulation</keyword>
<dbReference type="GO" id="GO:0003700">
    <property type="term" value="F:DNA-binding transcription factor activity"/>
    <property type="evidence" value="ECO:0007669"/>
    <property type="project" value="TreeGrafter"/>
</dbReference>
<evidence type="ECO:0000256" key="3">
    <source>
        <dbReference type="ARBA" id="ARBA00023125"/>
    </source>
</evidence>
<dbReference type="OrthoDB" id="3595338at2"/>
<dbReference type="PROSITE" id="PS50932">
    <property type="entry name" value="HTH_LACI_2"/>
    <property type="match status" value="1"/>
</dbReference>
<dbReference type="InterPro" id="IPR000843">
    <property type="entry name" value="HTH_LacI"/>
</dbReference>
<comment type="caution">
    <text evidence="6">The sequence shown here is derived from an EMBL/GenBank/DDBJ whole genome shotgun (WGS) entry which is preliminary data.</text>
</comment>
<dbReference type="SUPFAM" id="SSF47413">
    <property type="entry name" value="lambda repressor-like DNA-binding domains"/>
    <property type="match status" value="1"/>
</dbReference>
<keyword evidence="3" id="KW-0238">DNA-binding</keyword>
<evidence type="ECO:0000256" key="4">
    <source>
        <dbReference type="ARBA" id="ARBA00023163"/>
    </source>
</evidence>
<evidence type="ECO:0000256" key="2">
    <source>
        <dbReference type="ARBA" id="ARBA00023015"/>
    </source>
</evidence>
<dbReference type="InterPro" id="IPR010982">
    <property type="entry name" value="Lambda_DNA-bd_dom_sf"/>
</dbReference>
<dbReference type="CDD" id="cd01392">
    <property type="entry name" value="HTH_LacI"/>
    <property type="match status" value="1"/>
</dbReference>